<evidence type="ECO:0000259" key="1">
    <source>
        <dbReference type="Pfam" id="PF16177"/>
    </source>
</evidence>
<protein>
    <submittedName>
        <fullName evidence="2">Acetyl-coenzyme A synthetase N-terminus</fullName>
    </submittedName>
</protein>
<feature type="non-terminal residue" evidence="2">
    <location>
        <position position="46"/>
    </location>
</feature>
<dbReference type="OrthoDB" id="9803968at2"/>
<reference evidence="2 3" key="1">
    <citation type="submission" date="2016-11" db="EMBL/GenBank/DDBJ databases">
        <authorList>
            <person name="Jaros S."/>
            <person name="Januszkiewicz K."/>
            <person name="Wedrychowicz H."/>
        </authorList>
    </citation>
    <scope>NUCLEOTIDE SEQUENCE [LARGE SCALE GENOMIC DNA]</scope>
    <source>
        <strain evidence="2 3">DSM 29431</strain>
    </source>
</reference>
<dbReference type="Pfam" id="PF16177">
    <property type="entry name" value="ACAS_N"/>
    <property type="match status" value="1"/>
</dbReference>
<dbReference type="AlphaFoldDB" id="A0A1M5WIV3"/>
<sequence>MNDMTYPPADSLVKNAHVDAARYEEMYARSVSDSEGFWAEQAERLD</sequence>
<gene>
    <name evidence="2" type="ORF">SAMN05443551_3495</name>
</gene>
<keyword evidence="3" id="KW-1185">Reference proteome</keyword>
<dbReference type="EMBL" id="FQXC01000004">
    <property type="protein sequence ID" value="SHH87412.1"/>
    <property type="molecule type" value="Genomic_DNA"/>
</dbReference>
<feature type="domain" description="Acetyl-coenzyme A synthetase N-terminal" evidence="1">
    <location>
        <begin position="23"/>
        <end position="46"/>
    </location>
</feature>
<organism evidence="2 3">
    <name type="scientific">Marivita hallyeonensis</name>
    <dbReference type="NCBI Taxonomy" id="996342"/>
    <lineage>
        <taxon>Bacteria</taxon>
        <taxon>Pseudomonadati</taxon>
        <taxon>Pseudomonadota</taxon>
        <taxon>Alphaproteobacteria</taxon>
        <taxon>Rhodobacterales</taxon>
        <taxon>Roseobacteraceae</taxon>
        <taxon>Marivita</taxon>
    </lineage>
</organism>
<proteinExistence type="predicted"/>
<dbReference type="InterPro" id="IPR032387">
    <property type="entry name" value="ACAS_N"/>
</dbReference>
<name>A0A1M5WIV3_9RHOB</name>
<accession>A0A1M5WIV3</accession>
<dbReference type="STRING" id="996342.SAMN05443551_3495"/>
<evidence type="ECO:0000313" key="3">
    <source>
        <dbReference type="Proteomes" id="UP000184221"/>
    </source>
</evidence>
<evidence type="ECO:0000313" key="2">
    <source>
        <dbReference type="EMBL" id="SHH87412.1"/>
    </source>
</evidence>
<dbReference type="Proteomes" id="UP000184221">
    <property type="component" value="Unassembled WGS sequence"/>
</dbReference>